<name>A0AA48L8W2_9TREE</name>
<organism evidence="2 3">
    <name type="scientific">Cutaneotrichosporon cavernicola</name>
    <dbReference type="NCBI Taxonomy" id="279322"/>
    <lineage>
        <taxon>Eukaryota</taxon>
        <taxon>Fungi</taxon>
        <taxon>Dikarya</taxon>
        <taxon>Basidiomycota</taxon>
        <taxon>Agaricomycotina</taxon>
        <taxon>Tremellomycetes</taxon>
        <taxon>Trichosporonales</taxon>
        <taxon>Trichosporonaceae</taxon>
        <taxon>Cutaneotrichosporon</taxon>
    </lineage>
</organism>
<proteinExistence type="predicted"/>
<dbReference type="KEGG" id="ccac:CcaHIS019_0605480"/>
<feature type="region of interest" description="Disordered" evidence="1">
    <location>
        <begin position="273"/>
        <end position="296"/>
    </location>
</feature>
<evidence type="ECO:0000313" key="3">
    <source>
        <dbReference type="Proteomes" id="UP001233271"/>
    </source>
</evidence>
<evidence type="ECO:0000313" key="2">
    <source>
        <dbReference type="EMBL" id="BEI94089.1"/>
    </source>
</evidence>
<feature type="region of interest" description="Disordered" evidence="1">
    <location>
        <begin position="1"/>
        <end position="21"/>
    </location>
</feature>
<dbReference type="EMBL" id="AP028217">
    <property type="protein sequence ID" value="BEI94089.1"/>
    <property type="molecule type" value="Genomic_DNA"/>
</dbReference>
<reference evidence="2" key="1">
    <citation type="journal article" date="2023" name="BMC Genomics">
        <title>Chromosome-level genome assemblies of Cutaneotrichosporon spp. (Trichosporonales, Basidiomycota) reveal imbalanced evolution between nucleotide sequences and chromosome synteny.</title>
        <authorList>
            <person name="Kobayashi Y."/>
            <person name="Kayamori A."/>
            <person name="Aoki K."/>
            <person name="Shiwa Y."/>
            <person name="Matsutani M."/>
            <person name="Fujita N."/>
            <person name="Sugita T."/>
            <person name="Iwasaki W."/>
            <person name="Tanaka N."/>
            <person name="Takashima M."/>
        </authorList>
    </citation>
    <scope>NUCLEOTIDE SEQUENCE</scope>
    <source>
        <strain evidence="2">HIS019</strain>
    </source>
</reference>
<feature type="compositionally biased region" description="Basic residues" evidence="1">
    <location>
        <begin position="1"/>
        <end position="10"/>
    </location>
</feature>
<accession>A0AA48L8W2</accession>
<protein>
    <submittedName>
        <fullName evidence="2">Uncharacterized protein</fullName>
    </submittedName>
</protein>
<dbReference type="GeneID" id="85497959"/>
<dbReference type="AlphaFoldDB" id="A0AA48L8W2"/>
<keyword evidence="3" id="KW-1185">Reference proteome</keyword>
<evidence type="ECO:0000256" key="1">
    <source>
        <dbReference type="SAM" id="MobiDB-lite"/>
    </source>
</evidence>
<gene>
    <name evidence="2" type="ORF">CcaverHIS019_0605480</name>
</gene>
<dbReference type="Proteomes" id="UP001233271">
    <property type="component" value="Chromosome 6"/>
</dbReference>
<sequence length="296" mass="32625">MTKTKSKSKFPRGPLGPRCSSERATCRLRNIQILRRLADDTNNPRRAKHEEELQRTEAAQARYEKHGTGRGAIAQPMHPVYSDYNTGFTLDIPISFGGVDVVHAQHVPGTSMWQAFGPVQVDTGVGHLNVTIVGNPAAGPPAIPSGGLVQTQPDNLTYWDGGYPRQPEFEPHNFQMASPSRSPLPNTPLMYAPVLGRTVAPLPRSCSGQTIRHSRQSPAEDAIRSHTSEAAASAILANDAGPCEMWIGTRRRWNSPSFDDTNQCDEIANKKYRAGDVYHPSRPYKPASRREPVSRR</sequence>
<dbReference type="RefSeq" id="XP_060459354.1">
    <property type="nucleotide sequence ID" value="XM_060603018.1"/>
</dbReference>